<dbReference type="InterPro" id="IPR006297">
    <property type="entry name" value="EF-4"/>
</dbReference>
<dbReference type="SMART" id="SM00838">
    <property type="entry name" value="EFG_C"/>
    <property type="match status" value="1"/>
</dbReference>
<evidence type="ECO:0000256" key="7">
    <source>
        <dbReference type="ARBA" id="ARBA00023136"/>
    </source>
</evidence>
<dbReference type="SUPFAM" id="SSF50447">
    <property type="entry name" value="Translation proteins"/>
    <property type="match status" value="1"/>
</dbReference>
<dbReference type="InterPro" id="IPR000640">
    <property type="entry name" value="EFG_V-like"/>
</dbReference>
<feature type="non-terminal residue" evidence="14">
    <location>
        <position position="615"/>
    </location>
</feature>
<dbReference type="Pfam" id="PF03144">
    <property type="entry name" value="GTP_EFTU_D2"/>
    <property type="match status" value="1"/>
</dbReference>
<dbReference type="Pfam" id="PF00679">
    <property type="entry name" value="EFG_C"/>
    <property type="match status" value="1"/>
</dbReference>
<keyword evidence="4" id="KW-0378">Hydrolase</keyword>
<evidence type="ECO:0000256" key="9">
    <source>
        <dbReference type="ARBA" id="ARBA00057626"/>
    </source>
</evidence>
<dbReference type="PANTHER" id="PTHR43512:SF4">
    <property type="entry name" value="TRANSLATION FACTOR GUF1 HOMOLOG, CHLOROPLASTIC"/>
    <property type="match status" value="1"/>
</dbReference>
<evidence type="ECO:0000256" key="3">
    <source>
        <dbReference type="ARBA" id="ARBA00022741"/>
    </source>
</evidence>
<proteinExistence type="inferred from homology"/>
<dbReference type="GO" id="GO:0003924">
    <property type="term" value="F:GTPase activity"/>
    <property type="evidence" value="ECO:0007669"/>
    <property type="project" value="InterPro"/>
</dbReference>
<dbReference type="SUPFAM" id="SSF54980">
    <property type="entry name" value="EF-G C-terminal domain-like"/>
    <property type="match status" value="2"/>
</dbReference>
<feature type="region of interest" description="Disordered" evidence="12">
    <location>
        <begin position="179"/>
        <end position="206"/>
    </location>
</feature>
<comment type="function">
    <text evidence="9">Required for accurate and efficient protein synthesis under certain stress conditions. May act as a fidelity factor of the translation reaction, by catalyzing a one-codon backward translocation of tRNAs on improperly translocated ribosomes. Back-translocation proceeds from a post-translocation (POST) complex to a pre-translocation (PRE) complex, thus giving elongation factor G a second chance to translocate the tRNAs correctly. Binds to ribosomes in a GTP-dependent manner.</text>
</comment>
<evidence type="ECO:0000256" key="10">
    <source>
        <dbReference type="ARBA" id="ARBA00061052"/>
    </source>
</evidence>
<evidence type="ECO:0000313" key="15">
    <source>
        <dbReference type="Proteomes" id="UP000231136"/>
    </source>
</evidence>
<keyword evidence="2" id="KW-1003">Cell membrane</keyword>
<dbReference type="PROSITE" id="PS51722">
    <property type="entry name" value="G_TR_2"/>
    <property type="match status" value="1"/>
</dbReference>
<feature type="domain" description="Tr-type G" evidence="13">
    <location>
        <begin position="3"/>
        <end position="179"/>
    </location>
</feature>
<dbReference type="Pfam" id="PF00009">
    <property type="entry name" value="GTP_EFTU"/>
    <property type="match status" value="1"/>
</dbReference>
<dbReference type="Gene3D" id="3.30.70.870">
    <property type="entry name" value="Elongation Factor G (Translational Gtpase), domain 3"/>
    <property type="match status" value="1"/>
</dbReference>
<comment type="catalytic activity">
    <reaction evidence="8">
        <text>GTP + H2O = GDP + phosphate + H(+)</text>
        <dbReference type="Rhea" id="RHEA:19669"/>
        <dbReference type="ChEBI" id="CHEBI:15377"/>
        <dbReference type="ChEBI" id="CHEBI:15378"/>
        <dbReference type="ChEBI" id="CHEBI:37565"/>
        <dbReference type="ChEBI" id="CHEBI:43474"/>
        <dbReference type="ChEBI" id="CHEBI:58189"/>
        <dbReference type="EC" id="3.6.5.n1"/>
    </reaction>
</comment>
<dbReference type="PRINTS" id="PR00315">
    <property type="entry name" value="ELONGATNFCT"/>
</dbReference>
<evidence type="ECO:0000256" key="12">
    <source>
        <dbReference type="SAM" id="MobiDB-lite"/>
    </source>
</evidence>
<dbReference type="InterPro" id="IPR013842">
    <property type="entry name" value="LepA_CTD"/>
</dbReference>
<keyword evidence="6" id="KW-0342">GTP-binding</keyword>
<sequence length="615" mass="66982">MSNLIRNFSIIAHIDAGKSTLADRFLEITGTVQADKITPQLLDSNPIERERGITIKLAPVSMNYKGRTLNLIDTPGHVDFNYEVERALQACEGAILLIDATKGVQAQTIANLRLAKNLGLTIIPVVNKIDAPLADISASIRQAKQLLGLNNDPLLISAKTGEGVTELLNKIISDLPGPTSSLRDSYSNQSNPSPTSPSVIARPAPAGRGNLTPSDVPLHALVFNSTFDTHLGVIAFVKIISGDLKFGDKLSFLSSGQSLTASEIGIFSPGRTKKEVLTIGNVGYIITGLKDIRHVLVGDTLCLTSQIKLVSPIPGFRKIHPNVFLDFYPADGSQYRDLVDALEKLKLNDSSLTTQGINSPILGQGVKVGFLGMLHSEVVGERLEREFGLPVISVSPSVEYKVKLRSGEEKIFSSPSDFPDPAIISQGFEPMAAVNIVVTSPYVGAVMELCQDLRGNLVNVSYLDELVEIDYFLPLIEVITALHDSLKSVSQGFGSMNYELAGWQEAELVKLDVLLNHELFAPMSVITVKEIAYYKGKRISEKLKEAIPRQQFEIPIQVAIGGQIVARETIKAYRKDVDAKLHGGDFTRNLKLLNKQKKGKARMKQFGRVSVPQEA</sequence>
<dbReference type="EMBL" id="PCTR01000129">
    <property type="protein sequence ID" value="PIP85414.1"/>
    <property type="molecule type" value="Genomic_DNA"/>
</dbReference>
<comment type="caution">
    <text evidence="14">The sequence shown here is derived from an EMBL/GenBank/DDBJ whole genome shotgun (WGS) entry which is preliminary data.</text>
</comment>
<dbReference type="Gene3D" id="2.40.30.10">
    <property type="entry name" value="Translation factors"/>
    <property type="match status" value="1"/>
</dbReference>
<dbReference type="InterPro" id="IPR000795">
    <property type="entry name" value="T_Tr_GTP-bd_dom"/>
</dbReference>
<dbReference type="GO" id="GO:0045727">
    <property type="term" value="P:positive regulation of translation"/>
    <property type="evidence" value="ECO:0007669"/>
    <property type="project" value="TreeGrafter"/>
</dbReference>
<dbReference type="CDD" id="cd03709">
    <property type="entry name" value="lepA_C"/>
    <property type="match status" value="1"/>
</dbReference>
<dbReference type="GO" id="GO:0043022">
    <property type="term" value="F:ribosome binding"/>
    <property type="evidence" value="ECO:0007669"/>
    <property type="project" value="TreeGrafter"/>
</dbReference>
<dbReference type="InterPro" id="IPR005225">
    <property type="entry name" value="Small_GTP-bd"/>
</dbReference>
<keyword evidence="14" id="KW-0251">Elongation factor</keyword>
<dbReference type="Proteomes" id="UP000231136">
    <property type="component" value="Unassembled WGS sequence"/>
</dbReference>
<reference evidence="14 15" key="1">
    <citation type="submission" date="2017-09" db="EMBL/GenBank/DDBJ databases">
        <title>Depth-based differentiation of microbial function through sediment-hosted aquifers and enrichment of novel symbionts in the deep terrestrial subsurface.</title>
        <authorList>
            <person name="Probst A.J."/>
            <person name="Ladd B."/>
            <person name="Jarett J.K."/>
            <person name="Geller-Mcgrath D.E."/>
            <person name="Sieber C.M."/>
            <person name="Emerson J.B."/>
            <person name="Anantharaman K."/>
            <person name="Thomas B.C."/>
            <person name="Malmstrom R."/>
            <person name="Stieglmeier M."/>
            <person name="Klingl A."/>
            <person name="Woyke T."/>
            <person name="Ryan C.M."/>
            <person name="Banfield J.F."/>
        </authorList>
    </citation>
    <scope>NUCLEOTIDE SEQUENCE [LARGE SCALE GENOMIC DNA]</scope>
    <source>
        <strain evidence="14">CG22_combo_CG10-13_8_21_14_all_43_12</strain>
    </source>
</reference>
<dbReference type="FunFam" id="2.40.30.10:FF:000015">
    <property type="entry name" value="Translation factor GUF1, mitochondrial"/>
    <property type="match status" value="1"/>
</dbReference>
<comment type="similarity">
    <text evidence="1">Belongs to the TRAFAC class translation factor GTPase superfamily. Classic translation factor GTPase family. LepA subfamily.</text>
</comment>
<accession>A0A2H0DTG6</accession>
<organism evidence="14 15">
    <name type="scientific">Candidatus Collierbacteria bacterium CG22_combo_CG10-13_8_21_14_all_43_12</name>
    <dbReference type="NCBI Taxonomy" id="1974537"/>
    <lineage>
        <taxon>Bacteria</taxon>
        <taxon>Candidatus Collieribacteriota</taxon>
    </lineage>
</organism>
<dbReference type="EC" id="3.6.5.n1" evidence="11"/>
<evidence type="ECO:0000256" key="4">
    <source>
        <dbReference type="ARBA" id="ARBA00022801"/>
    </source>
</evidence>
<dbReference type="GO" id="GO:0005525">
    <property type="term" value="F:GTP binding"/>
    <property type="evidence" value="ECO:0007669"/>
    <property type="project" value="UniProtKB-KW"/>
</dbReference>
<dbReference type="InterPro" id="IPR027417">
    <property type="entry name" value="P-loop_NTPase"/>
</dbReference>
<dbReference type="InterPro" id="IPR035647">
    <property type="entry name" value="EFG_III/V"/>
</dbReference>
<keyword evidence="7" id="KW-0472">Membrane</keyword>
<dbReference type="GO" id="GO:0003746">
    <property type="term" value="F:translation elongation factor activity"/>
    <property type="evidence" value="ECO:0007669"/>
    <property type="project" value="UniProtKB-KW"/>
</dbReference>
<protein>
    <recommendedName>
        <fullName evidence="11">elongation factor 4</fullName>
        <ecNumber evidence="11">3.6.5.n1</ecNumber>
    </recommendedName>
</protein>
<evidence type="ECO:0000256" key="5">
    <source>
        <dbReference type="ARBA" id="ARBA00022917"/>
    </source>
</evidence>
<dbReference type="FunFam" id="3.30.70.2570:FF:000001">
    <property type="entry name" value="Translation factor GUF1, mitochondrial"/>
    <property type="match status" value="1"/>
</dbReference>
<evidence type="ECO:0000259" key="13">
    <source>
        <dbReference type="PROSITE" id="PS51722"/>
    </source>
</evidence>
<dbReference type="InterPro" id="IPR038363">
    <property type="entry name" value="LepA_C_sf"/>
</dbReference>
<dbReference type="HAMAP" id="MF_00071">
    <property type="entry name" value="LepA"/>
    <property type="match status" value="1"/>
</dbReference>
<dbReference type="InterPro" id="IPR009000">
    <property type="entry name" value="Transl_B-barrel_sf"/>
</dbReference>
<feature type="compositionally biased region" description="Low complexity" evidence="12">
    <location>
        <begin position="185"/>
        <end position="198"/>
    </location>
</feature>
<dbReference type="Gene3D" id="3.40.50.300">
    <property type="entry name" value="P-loop containing nucleotide triphosphate hydrolases"/>
    <property type="match status" value="1"/>
</dbReference>
<keyword evidence="3" id="KW-0547">Nucleotide-binding</keyword>
<dbReference type="InterPro" id="IPR004161">
    <property type="entry name" value="EFTu-like_2"/>
</dbReference>
<dbReference type="PROSITE" id="PS00301">
    <property type="entry name" value="G_TR_1"/>
    <property type="match status" value="1"/>
</dbReference>
<dbReference type="SUPFAM" id="SSF52540">
    <property type="entry name" value="P-loop containing nucleoside triphosphate hydrolases"/>
    <property type="match status" value="1"/>
</dbReference>
<dbReference type="Pfam" id="PF06421">
    <property type="entry name" value="LepA_C"/>
    <property type="match status" value="1"/>
</dbReference>
<dbReference type="NCBIfam" id="TIGR00231">
    <property type="entry name" value="small_GTP"/>
    <property type="match status" value="1"/>
</dbReference>
<evidence type="ECO:0000256" key="11">
    <source>
        <dbReference type="ARBA" id="ARBA00066744"/>
    </source>
</evidence>
<dbReference type="PANTHER" id="PTHR43512">
    <property type="entry name" value="TRANSLATION FACTOR GUF1-RELATED"/>
    <property type="match status" value="1"/>
</dbReference>
<name>A0A2H0DTG6_9BACT</name>
<dbReference type="InterPro" id="IPR035654">
    <property type="entry name" value="LepA_IV"/>
</dbReference>
<gene>
    <name evidence="14" type="ORF">COW83_04340</name>
</gene>
<keyword evidence="5" id="KW-0648">Protein biosynthesis</keyword>
<comment type="similarity">
    <text evidence="10">Belongs to the GTP-binding elongation factor family. LepA subfamily.</text>
</comment>
<evidence type="ECO:0000256" key="1">
    <source>
        <dbReference type="ARBA" id="ARBA00005454"/>
    </source>
</evidence>
<dbReference type="AlphaFoldDB" id="A0A2H0DTG6"/>
<dbReference type="Gene3D" id="3.30.70.2570">
    <property type="entry name" value="Elongation factor 4, C-terminal domain"/>
    <property type="match status" value="1"/>
</dbReference>
<evidence type="ECO:0000256" key="2">
    <source>
        <dbReference type="ARBA" id="ARBA00022475"/>
    </source>
</evidence>
<dbReference type="Gene3D" id="3.30.70.240">
    <property type="match status" value="1"/>
</dbReference>
<dbReference type="InterPro" id="IPR031157">
    <property type="entry name" value="G_TR_CS"/>
</dbReference>
<evidence type="ECO:0000256" key="8">
    <source>
        <dbReference type="ARBA" id="ARBA00050293"/>
    </source>
</evidence>
<evidence type="ECO:0000313" key="14">
    <source>
        <dbReference type="EMBL" id="PIP85414.1"/>
    </source>
</evidence>
<evidence type="ECO:0000256" key="6">
    <source>
        <dbReference type="ARBA" id="ARBA00023134"/>
    </source>
</evidence>